<dbReference type="Pfam" id="PF23572">
    <property type="entry name" value="GH3_C"/>
    <property type="match status" value="1"/>
</dbReference>
<name>A0A150QUK3_SORCE</name>
<evidence type="ECO:0000313" key="3">
    <source>
        <dbReference type="EMBL" id="KYF71695.1"/>
    </source>
</evidence>
<dbReference type="GO" id="GO:0016881">
    <property type="term" value="F:acid-amino acid ligase activity"/>
    <property type="evidence" value="ECO:0007669"/>
    <property type="project" value="TreeGrafter"/>
</dbReference>
<organism evidence="3 4">
    <name type="scientific">Sorangium cellulosum</name>
    <name type="common">Polyangium cellulosum</name>
    <dbReference type="NCBI Taxonomy" id="56"/>
    <lineage>
        <taxon>Bacteria</taxon>
        <taxon>Pseudomonadati</taxon>
        <taxon>Myxococcota</taxon>
        <taxon>Polyangia</taxon>
        <taxon>Polyangiales</taxon>
        <taxon>Polyangiaceae</taxon>
        <taxon>Sorangium</taxon>
    </lineage>
</organism>
<evidence type="ECO:0000259" key="2">
    <source>
        <dbReference type="Pfam" id="PF23572"/>
    </source>
</evidence>
<dbReference type="RefSeq" id="WP_061606809.1">
    <property type="nucleotide sequence ID" value="NZ_JEMA01000316.1"/>
</dbReference>
<evidence type="ECO:0008006" key="5">
    <source>
        <dbReference type="Google" id="ProtNLM"/>
    </source>
</evidence>
<dbReference type="PANTHER" id="PTHR31901:SF9">
    <property type="entry name" value="GH3 DOMAIN-CONTAINING PROTEIN"/>
    <property type="match status" value="1"/>
</dbReference>
<dbReference type="InterPro" id="IPR004993">
    <property type="entry name" value="GH3"/>
</dbReference>
<dbReference type="Pfam" id="PF23571">
    <property type="entry name" value="GH3_M"/>
    <property type="match status" value="1"/>
</dbReference>
<dbReference type="OrthoDB" id="5678283at2"/>
<dbReference type="PANTHER" id="PTHR31901">
    <property type="entry name" value="GH3 DOMAIN-CONTAINING PROTEIN"/>
    <property type="match status" value="1"/>
</dbReference>
<feature type="domain" description="GH3 C-terminal" evidence="2">
    <location>
        <begin position="434"/>
        <end position="543"/>
    </location>
</feature>
<evidence type="ECO:0000313" key="4">
    <source>
        <dbReference type="Proteomes" id="UP000075260"/>
    </source>
</evidence>
<protein>
    <recommendedName>
        <fullName evidence="5">GH3 auxin-responsive promoter</fullName>
    </recommendedName>
</protein>
<feature type="domain" description="GH3 middle" evidence="1">
    <location>
        <begin position="345"/>
        <end position="417"/>
    </location>
</feature>
<dbReference type="InterPro" id="IPR055377">
    <property type="entry name" value="GH3_M"/>
</dbReference>
<reference evidence="3 4" key="1">
    <citation type="submission" date="2014-02" db="EMBL/GenBank/DDBJ databases">
        <title>The small core and large imbalanced accessory genome model reveals a collaborative survival strategy of Sorangium cellulosum strains in nature.</title>
        <authorList>
            <person name="Han K."/>
            <person name="Peng R."/>
            <person name="Blom J."/>
            <person name="Li Y.-Z."/>
        </authorList>
    </citation>
    <scope>NUCLEOTIDE SEQUENCE [LARGE SCALE GENOMIC DNA]</scope>
    <source>
        <strain evidence="3 4">So0008-312</strain>
    </source>
</reference>
<dbReference type="Pfam" id="PF03321">
    <property type="entry name" value="GH3"/>
    <property type="match status" value="1"/>
</dbReference>
<sequence length="564" mass="61553">MRSILPTLLHSAFVGVSRLARLRFEAQAHRAGAVNERLLLDIVRRHQGTEFGRRHHFSAIRTAGDFQRAVPIATYDDLRADIERMARGAQRVLTAYPVNAFALTSGTTGTQKLIPVTALAHRQLTQTVLTSRGVVFNAIPASREDRPAVSLMSALLTGRTEGGFPTGSISCYMMRTALERRPGAWASPPQAFHVPAHPDALYLHLLFALAQPALGTIVAPFASGLLDFFQILEARWPALVEDLGRGAVRPDVALPPELAQPIRARLRADPGRASAVAKELERGLDGIARRLWPGLSHVSGGTSGSFRIYAEKLARYLGDVPIYSPFYVSSEAMLGINLGLGAPVYALLPSSAFYEFIPADELDAERPSVRRIDELSEGERYEIVVTTHGGLYRYRMGDVIEVARHHRRAPVVELIHRRGCLLNIAGEKTSEHAIHRALDEALSREALGLVDFSTMEDAESALKRYVVFVELTDGSRPASIERLAGRIDDALRAANPHYATLRGRLGPLSLHVVQPGTFRALRELLVRRGASPGQVKVPRVVTEGPLAELLMAHRAAAPAPAVAP</sequence>
<evidence type="ECO:0000259" key="1">
    <source>
        <dbReference type="Pfam" id="PF23571"/>
    </source>
</evidence>
<dbReference type="InterPro" id="IPR055378">
    <property type="entry name" value="GH3_C"/>
</dbReference>
<accession>A0A150QUK3</accession>
<dbReference type="GO" id="GO:0005737">
    <property type="term" value="C:cytoplasm"/>
    <property type="evidence" value="ECO:0007669"/>
    <property type="project" value="TreeGrafter"/>
</dbReference>
<comment type="caution">
    <text evidence="3">The sequence shown here is derived from an EMBL/GenBank/DDBJ whole genome shotgun (WGS) entry which is preliminary data.</text>
</comment>
<dbReference type="EMBL" id="JEMA01000316">
    <property type="protein sequence ID" value="KYF71695.1"/>
    <property type="molecule type" value="Genomic_DNA"/>
</dbReference>
<dbReference type="AlphaFoldDB" id="A0A150QUK3"/>
<dbReference type="Proteomes" id="UP000075260">
    <property type="component" value="Unassembled WGS sequence"/>
</dbReference>
<gene>
    <name evidence="3" type="ORF">BE15_39410</name>
</gene>
<proteinExistence type="predicted"/>